<keyword evidence="2" id="KW-1185">Reference proteome</keyword>
<dbReference type="AlphaFoldDB" id="S2ELE0"/>
<reference evidence="1 2" key="1">
    <citation type="journal article" date="2012" name="J. Bacteriol.">
        <title>Genome Sequence of "Candidatus Nitrosoarchaeum limnia" BG20, a Low-Salinity Ammonia-Oxidizing Archaeon from the San Francisco Bay Estuary.</title>
        <authorList>
            <person name="Mosier A.C."/>
            <person name="Allen E.E."/>
            <person name="Kim M."/>
            <person name="Ferriera S."/>
            <person name="Francis C.A."/>
        </authorList>
    </citation>
    <scope>NUCLEOTIDE SEQUENCE [LARGE SCALE GENOMIC DNA]</scope>
    <source>
        <strain evidence="1 2">BG20</strain>
    </source>
</reference>
<dbReference type="RefSeq" id="WP_010192371.1">
    <property type="nucleotide sequence ID" value="NZ_AHJG01000186.1"/>
</dbReference>
<dbReference type="EMBL" id="AHJG01000186">
    <property type="protein sequence ID" value="EPA05407.1"/>
    <property type="molecule type" value="Genomic_DNA"/>
</dbReference>
<evidence type="ECO:0000313" key="2">
    <source>
        <dbReference type="Proteomes" id="UP000014065"/>
    </source>
</evidence>
<name>S2ELE0_9ARCH</name>
<gene>
    <name evidence="1" type="ORF">BG20_I0711</name>
</gene>
<dbReference type="OrthoDB" id="379092at2157"/>
<comment type="caution">
    <text evidence="1">The sequence shown here is derived from an EMBL/GenBank/DDBJ whole genome shotgun (WGS) entry which is preliminary data.</text>
</comment>
<proteinExistence type="predicted"/>
<sequence>MSQIQSLKNQGLNHTIFKTDIESPHSNTSDLETVLNRLYHRENEIFKRIVIAIRINDDAQSTMLASELLRIRVLKRNICFALELLYNYNTRHSYLSI</sequence>
<accession>S2ELE0</accession>
<dbReference type="Proteomes" id="UP000014065">
    <property type="component" value="Unassembled WGS sequence"/>
</dbReference>
<evidence type="ECO:0000313" key="1">
    <source>
        <dbReference type="EMBL" id="EPA05407.1"/>
    </source>
</evidence>
<protein>
    <submittedName>
        <fullName evidence="1">Uncharacterized protein</fullName>
    </submittedName>
</protein>
<organism evidence="1 2">
    <name type="scientific">Candidatus Nitrosarchaeum limnium BG20</name>
    <dbReference type="NCBI Taxonomy" id="859192"/>
    <lineage>
        <taxon>Archaea</taxon>
        <taxon>Nitrososphaerota</taxon>
        <taxon>Nitrososphaeria</taxon>
        <taxon>Nitrosopumilales</taxon>
        <taxon>Nitrosopumilaceae</taxon>
        <taxon>Nitrosarchaeum</taxon>
    </lineage>
</organism>